<organism evidence="3 4">
    <name type="scientific">Pristionchus mayeri</name>
    <dbReference type="NCBI Taxonomy" id="1317129"/>
    <lineage>
        <taxon>Eukaryota</taxon>
        <taxon>Metazoa</taxon>
        <taxon>Ecdysozoa</taxon>
        <taxon>Nematoda</taxon>
        <taxon>Chromadorea</taxon>
        <taxon>Rhabditida</taxon>
        <taxon>Rhabditina</taxon>
        <taxon>Diplogasteromorpha</taxon>
        <taxon>Diplogasteroidea</taxon>
        <taxon>Neodiplogasteridae</taxon>
        <taxon>Pristionchus</taxon>
    </lineage>
</organism>
<dbReference type="EMBL" id="BTRK01000001">
    <property type="protein sequence ID" value="GMR30137.1"/>
    <property type="molecule type" value="Genomic_DNA"/>
</dbReference>
<protein>
    <submittedName>
        <fullName evidence="3">Uncharacterized protein</fullName>
    </submittedName>
</protein>
<dbReference type="GO" id="GO:0008298">
    <property type="term" value="P:intracellular mRNA localization"/>
    <property type="evidence" value="ECO:0007669"/>
    <property type="project" value="TreeGrafter"/>
</dbReference>
<accession>A0AAN5C4W4</accession>
<evidence type="ECO:0000313" key="3">
    <source>
        <dbReference type="EMBL" id="GMR30137.1"/>
    </source>
</evidence>
<keyword evidence="1" id="KW-0175">Coiled coil</keyword>
<feature type="region of interest" description="Disordered" evidence="2">
    <location>
        <begin position="1"/>
        <end position="56"/>
    </location>
</feature>
<evidence type="ECO:0000256" key="2">
    <source>
        <dbReference type="SAM" id="MobiDB-lite"/>
    </source>
</evidence>
<comment type="caution">
    <text evidence="3">The sequence shown here is derived from an EMBL/GenBank/DDBJ whole genome shotgun (WGS) entry which is preliminary data.</text>
</comment>
<evidence type="ECO:0000256" key="1">
    <source>
        <dbReference type="SAM" id="Coils"/>
    </source>
</evidence>
<dbReference type="GO" id="GO:0005783">
    <property type="term" value="C:endoplasmic reticulum"/>
    <property type="evidence" value="ECO:0007669"/>
    <property type="project" value="TreeGrafter"/>
</dbReference>
<dbReference type="GO" id="GO:0042175">
    <property type="term" value="C:nuclear outer membrane-endoplasmic reticulum membrane network"/>
    <property type="evidence" value="ECO:0007669"/>
    <property type="project" value="TreeGrafter"/>
</dbReference>
<name>A0AAN5C4W4_9BILA</name>
<feature type="compositionally biased region" description="Basic and acidic residues" evidence="2">
    <location>
        <begin position="468"/>
        <end position="477"/>
    </location>
</feature>
<dbReference type="Proteomes" id="UP001328107">
    <property type="component" value="Unassembled WGS sequence"/>
</dbReference>
<feature type="non-terminal residue" evidence="3">
    <location>
        <position position="1"/>
    </location>
</feature>
<dbReference type="PANTHER" id="PTHR31027">
    <property type="entry name" value="NUCLEAR SEGREGATION PROTEIN BFR1"/>
    <property type="match status" value="1"/>
</dbReference>
<dbReference type="InterPro" id="IPR039604">
    <property type="entry name" value="Bfr1"/>
</dbReference>
<dbReference type="PANTHER" id="PTHR31027:SF2">
    <property type="entry name" value="LEBERCILIN DOMAIN-CONTAINING PROTEIN"/>
    <property type="match status" value="1"/>
</dbReference>
<reference evidence="4" key="1">
    <citation type="submission" date="2022-10" db="EMBL/GenBank/DDBJ databases">
        <title>Genome assembly of Pristionchus species.</title>
        <authorList>
            <person name="Yoshida K."/>
            <person name="Sommer R.J."/>
        </authorList>
    </citation>
    <scope>NUCLEOTIDE SEQUENCE [LARGE SCALE GENOMIC DNA]</scope>
    <source>
        <strain evidence="4">RS5460</strain>
    </source>
</reference>
<feature type="region of interest" description="Disordered" evidence="2">
    <location>
        <begin position="468"/>
        <end position="494"/>
    </location>
</feature>
<dbReference type="AlphaFoldDB" id="A0AAN5C4W4"/>
<evidence type="ECO:0000313" key="4">
    <source>
        <dbReference type="Proteomes" id="UP001328107"/>
    </source>
</evidence>
<feature type="coiled-coil region" evidence="1">
    <location>
        <begin position="83"/>
        <end position="187"/>
    </location>
</feature>
<feature type="compositionally biased region" description="Acidic residues" evidence="2">
    <location>
        <begin position="1"/>
        <end position="11"/>
    </location>
</feature>
<keyword evidence="4" id="KW-1185">Reference proteome</keyword>
<dbReference type="GO" id="GO:0003729">
    <property type="term" value="F:mRNA binding"/>
    <property type="evidence" value="ECO:0007669"/>
    <property type="project" value="TreeGrafter"/>
</dbReference>
<proteinExistence type="predicted"/>
<dbReference type="GO" id="GO:1990904">
    <property type="term" value="C:ribonucleoprotein complex"/>
    <property type="evidence" value="ECO:0007669"/>
    <property type="project" value="TreeGrafter"/>
</dbReference>
<gene>
    <name evidence="3" type="ORF">PMAYCL1PPCAC_00332</name>
</gene>
<sequence>SMAGECSEEQESPSSDDMSAITGPEETPKMAIDGQSIETATPTPSPPDRNDFQSHLGDINASIGQLTKRLNQLVGRNGSSSLISEASTRKKSILNQREDLKKETDRTKAELEEKLKTIEDIRSQMKHLEPELHWKNMERLDKEIKTCDERYKSKLNNREEKVVVAELDKLKRNKKRLEKYNILLAERRDIEADISVLKLRRDADFTKQRNLRKDQMTEAKTQLDLKEEARRCHQELAGLIEARRKVVAAYEADRDAYAHWVANNRKAALKASSSFPATFPAAHKNNSDFVDVQELEPFYEQKRDCRLLIAYLERYEKEQAVHAHEENGMNGAAAAGAESADEFPEAFKQLAVQPARKKKSHKKIKEKQPLSHGIDIYKLFGQLEIDPPKYHNEVAASLDKVRAQLAFHESQTVQMDWDEEQYGLGAHGGPGTIARSMSTVDSAFDHSETLSIHSGRFALSPINLTRRDSNRRSRADEGLGSATSPLSPTNVSPL</sequence>
<feature type="compositionally biased region" description="Polar residues" evidence="2">
    <location>
        <begin position="481"/>
        <end position="494"/>
    </location>
</feature>